<feature type="domain" description="SRP54-type proteins GTP-binding" evidence="11">
    <location>
        <begin position="101"/>
        <end position="296"/>
    </location>
</feature>
<dbReference type="AlphaFoldDB" id="A0A6C0NV66"/>
<name>A0A6C0NV66_9BACL</name>
<dbReference type="Gene3D" id="1.10.260.30">
    <property type="entry name" value="Signal recognition particle, SRP54 subunit, M-domain"/>
    <property type="match status" value="1"/>
</dbReference>
<dbReference type="SMART" id="SM00963">
    <property type="entry name" value="SRP54_N"/>
    <property type="match status" value="1"/>
</dbReference>
<evidence type="ECO:0000256" key="5">
    <source>
        <dbReference type="ARBA" id="ARBA00023134"/>
    </source>
</evidence>
<feature type="domain" description="Signal recognition particle SRP54 helical bundle" evidence="12">
    <location>
        <begin position="2"/>
        <end position="87"/>
    </location>
</feature>
<comment type="subcellular location">
    <subcellularLocation>
        <location evidence="9">Cytoplasm</location>
    </subcellularLocation>
    <text evidence="9">The SRP-RNC complex is targeted to the cytoplasmic membrane.</text>
</comment>
<keyword evidence="4 9" id="KW-0694">RNA-binding</keyword>
<dbReference type="GO" id="GO:0003924">
    <property type="term" value="F:GTPase activity"/>
    <property type="evidence" value="ECO:0007669"/>
    <property type="project" value="UniProtKB-UniRule"/>
</dbReference>
<comment type="domain">
    <text evidence="9">Composed of three domains: the N-terminal N domain, which is responsible for interactions with the ribosome, the central G domain, which binds GTP, and the C-terminal M domain, which binds the RNA and the signal sequence of the RNC.</text>
</comment>
<dbReference type="GO" id="GO:0048500">
    <property type="term" value="C:signal recognition particle"/>
    <property type="evidence" value="ECO:0007669"/>
    <property type="project" value="UniProtKB-UniRule"/>
</dbReference>
<protein>
    <recommendedName>
        <fullName evidence="9">Signal recognition particle protein</fullName>
        <ecNumber evidence="9">3.6.5.4</ecNumber>
    </recommendedName>
    <alternativeName>
        <fullName evidence="9">Fifty-four homolog</fullName>
    </alternativeName>
</protein>
<feature type="domain" description="AAA+ ATPase" evidence="10">
    <location>
        <begin position="100"/>
        <end position="301"/>
    </location>
</feature>
<sequence>MAFEGLSSRLQNVFGKLRGKGKVTEDDVNEAMREVRLALLEADVNFKVVKDFIAKVKERTVGLEVSKSFTPGMVVVDIVNKELTELMGGSNTKLAKANKPPTVILMAGLQGAGKTTSSAKLAKLLLKDKHKPLMVAGDIYRPAAIKQLQVLGEQIGVPVFTLGDQTSPVEIARQGLQLAKDNGHDYVIIDTAGRLHIDEALMTELRQIHEATNPDEVLLVVDAMTGQEAVNVAQSFHSQLELTGVILTKLDGDTRGGAALSVKAVTGCPIKFAATGEKIEPLEPFHPERMASRILGMGDMLSLIEKAQSSIDAEKAAEMERKMRTAEFTFEDFLDQMEQVRKLGPLDQLLDMMPGMGKMKDMKNMKVDEKQIGRVEAIVKSMTKEEKRKPEILNHSRRKRIATGSGTSVAEVNRLIKQFDDMKKMMKQFSSMMGPKGPKGGMKGLKGMLPKGMKFPF</sequence>
<dbReference type="InterPro" id="IPR027417">
    <property type="entry name" value="P-loop_NTPase"/>
</dbReference>
<keyword evidence="2 9" id="KW-0547">Nucleotide-binding</keyword>
<dbReference type="InterPro" id="IPR003593">
    <property type="entry name" value="AAA+_ATPase"/>
</dbReference>
<comment type="catalytic activity">
    <reaction evidence="8 9">
        <text>GTP + H2O = GDP + phosphate + H(+)</text>
        <dbReference type="Rhea" id="RHEA:19669"/>
        <dbReference type="ChEBI" id="CHEBI:15377"/>
        <dbReference type="ChEBI" id="CHEBI:15378"/>
        <dbReference type="ChEBI" id="CHEBI:37565"/>
        <dbReference type="ChEBI" id="CHEBI:43474"/>
        <dbReference type="ChEBI" id="CHEBI:58189"/>
        <dbReference type="EC" id="3.6.5.4"/>
    </reaction>
</comment>
<comment type="function">
    <text evidence="9">Involved in targeting and insertion of nascent membrane proteins into the cytoplasmic membrane. Binds to the hydrophobic signal sequence of the ribosome-nascent chain (RNC) as it emerges from the ribosomes. The SRP-RNC complex is then targeted to the cytoplasmic membrane where it interacts with the SRP receptor FtsY.</text>
</comment>
<keyword evidence="14" id="KW-1185">Reference proteome</keyword>
<dbReference type="Pfam" id="PF00448">
    <property type="entry name" value="SRP54"/>
    <property type="match status" value="1"/>
</dbReference>
<dbReference type="InterPro" id="IPR013822">
    <property type="entry name" value="Signal_recog_particl_SRP54_hlx"/>
</dbReference>
<evidence type="ECO:0000313" key="13">
    <source>
        <dbReference type="EMBL" id="QHW30094.1"/>
    </source>
</evidence>
<evidence type="ECO:0000259" key="12">
    <source>
        <dbReference type="SMART" id="SM00963"/>
    </source>
</evidence>
<evidence type="ECO:0000256" key="1">
    <source>
        <dbReference type="ARBA" id="ARBA00005450"/>
    </source>
</evidence>
<evidence type="ECO:0000259" key="10">
    <source>
        <dbReference type="SMART" id="SM00382"/>
    </source>
</evidence>
<dbReference type="CDD" id="cd18539">
    <property type="entry name" value="SRP_G"/>
    <property type="match status" value="1"/>
</dbReference>
<dbReference type="NCBIfam" id="TIGR00959">
    <property type="entry name" value="ffh"/>
    <property type="match status" value="1"/>
</dbReference>
<organism evidence="13 14">
    <name type="scientific">Paenibacillus rhizovicinus</name>
    <dbReference type="NCBI Taxonomy" id="2704463"/>
    <lineage>
        <taxon>Bacteria</taxon>
        <taxon>Bacillati</taxon>
        <taxon>Bacillota</taxon>
        <taxon>Bacilli</taxon>
        <taxon>Bacillales</taxon>
        <taxon>Paenibacillaceae</taxon>
        <taxon>Paenibacillus</taxon>
    </lineage>
</organism>
<dbReference type="InterPro" id="IPR004780">
    <property type="entry name" value="SRP"/>
</dbReference>
<dbReference type="GO" id="GO:0006614">
    <property type="term" value="P:SRP-dependent cotranslational protein targeting to membrane"/>
    <property type="evidence" value="ECO:0007669"/>
    <property type="project" value="InterPro"/>
</dbReference>
<accession>A0A6C0NV66</accession>
<evidence type="ECO:0000313" key="14">
    <source>
        <dbReference type="Proteomes" id="UP000479114"/>
    </source>
</evidence>
<keyword evidence="3 9" id="KW-0378">Hydrolase</keyword>
<dbReference type="InterPro" id="IPR042101">
    <property type="entry name" value="SRP54_N_sf"/>
</dbReference>
<dbReference type="SMART" id="SM00962">
    <property type="entry name" value="SRP54"/>
    <property type="match status" value="1"/>
</dbReference>
<dbReference type="InterPro" id="IPR036891">
    <property type="entry name" value="Signal_recog_part_SRP54_M_sf"/>
</dbReference>
<dbReference type="SMART" id="SM00382">
    <property type="entry name" value="AAA"/>
    <property type="match status" value="1"/>
</dbReference>
<dbReference type="SUPFAM" id="SSF52540">
    <property type="entry name" value="P-loop containing nucleoside triphosphate hydrolases"/>
    <property type="match status" value="1"/>
</dbReference>
<reference evidence="13 14" key="1">
    <citation type="submission" date="2020-02" db="EMBL/GenBank/DDBJ databases">
        <title>Paenibacillus sp. nov., isolated from rhizosphere soil of tomato.</title>
        <authorList>
            <person name="Weon H.-Y."/>
            <person name="Lee S.A."/>
        </authorList>
    </citation>
    <scope>NUCLEOTIDE SEQUENCE [LARGE SCALE GENOMIC DNA]</scope>
    <source>
        <strain evidence="13 14">14171R-81</strain>
    </source>
</reference>
<gene>
    <name evidence="9 13" type="primary">ffh</name>
    <name evidence="13" type="ORF">GZH47_04065</name>
</gene>
<keyword evidence="9" id="KW-0963">Cytoplasm</keyword>
<evidence type="ECO:0000256" key="6">
    <source>
        <dbReference type="ARBA" id="ARBA00023135"/>
    </source>
</evidence>
<keyword evidence="7 9" id="KW-0687">Ribonucleoprotein</keyword>
<feature type="binding site" evidence="9">
    <location>
        <begin position="190"/>
        <end position="194"/>
    </location>
    <ligand>
        <name>GTP</name>
        <dbReference type="ChEBI" id="CHEBI:37565"/>
    </ligand>
</feature>
<dbReference type="SUPFAM" id="SSF47446">
    <property type="entry name" value="Signal peptide-binding domain"/>
    <property type="match status" value="1"/>
</dbReference>
<dbReference type="Pfam" id="PF02978">
    <property type="entry name" value="SRP_SPB"/>
    <property type="match status" value="1"/>
</dbReference>
<evidence type="ECO:0000259" key="11">
    <source>
        <dbReference type="SMART" id="SM00962"/>
    </source>
</evidence>
<dbReference type="FunFam" id="3.40.50.300:FF:000022">
    <property type="entry name" value="Signal recognition particle 54 kDa subunit"/>
    <property type="match status" value="1"/>
</dbReference>
<dbReference type="HAMAP" id="MF_00306">
    <property type="entry name" value="SRP54"/>
    <property type="match status" value="1"/>
</dbReference>
<dbReference type="Proteomes" id="UP000479114">
    <property type="component" value="Chromosome"/>
</dbReference>
<dbReference type="InterPro" id="IPR000897">
    <property type="entry name" value="SRP54_GTPase_dom"/>
</dbReference>
<dbReference type="EC" id="3.6.5.4" evidence="9"/>
<feature type="binding site" evidence="9">
    <location>
        <begin position="108"/>
        <end position="115"/>
    </location>
    <ligand>
        <name>GTP</name>
        <dbReference type="ChEBI" id="CHEBI:37565"/>
    </ligand>
</feature>
<dbReference type="InterPro" id="IPR022941">
    <property type="entry name" value="SRP54"/>
</dbReference>
<evidence type="ECO:0000256" key="7">
    <source>
        <dbReference type="ARBA" id="ARBA00023274"/>
    </source>
</evidence>
<feature type="binding site" evidence="9">
    <location>
        <begin position="248"/>
        <end position="251"/>
    </location>
    <ligand>
        <name>GTP</name>
        <dbReference type="ChEBI" id="CHEBI:37565"/>
    </ligand>
</feature>
<comment type="similarity">
    <text evidence="1 9">Belongs to the GTP-binding SRP family. SRP54 subfamily.</text>
</comment>
<evidence type="ECO:0000256" key="3">
    <source>
        <dbReference type="ARBA" id="ARBA00022801"/>
    </source>
</evidence>
<evidence type="ECO:0000256" key="4">
    <source>
        <dbReference type="ARBA" id="ARBA00022884"/>
    </source>
</evidence>
<dbReference type="InterPro" id="IPR004125">
    <property type="entry name" value="Signal_recog_particle_SRP54_M"/>
</dbReference>
<dbReference type="GO" id="GO:0008312">
    <property type="term" value="F:7S RNA binding"/>
    <property type="evidence" value="ECO:0007669"/>
    <property type="project" value="InterPro"/>
</dbReference>
<evidence type="ECO:0000256" key="9">
    <source>
        <dbReference type="HAMAP-Rule" id="MF_00306"/>
    </source>
</evidence>
<dbReference type="EMBL" id="CP048286">
    <property type="protein sequence ID" value="QHW30094.1"/>
    <property type="molecule type" value="Genomic_DNA"/>
</dbReference>
<dbReference type="GO" id="GO:0005525">
    <property type="term" value="F:GTP binding"/>
    <property type="evidence" value="ECO:0007669"/>
    <property type="project" value="UniProtKB-UniRule"/>
</dbReference>
<dbReference type="PANTHER" id="PTHR11564:SF5">
    <property type="entry name" value="SIGNAL RECOGNITION PARTICLE SUBUNIT SRP54"/>
    <property type="match status" value="1"/>
</dbReference>
<evidence type="ECO:0000256" key="2">
    <source>
        <dbReference type="ARBA" id="ARBA00022741"/>
    </source>
</evidence>
<dbReference type="Pfam" id="PF02881">
    <property type="entry name" value="SRP54_N"/>
    <property type="match status" value="1"/>
</dbReference>
<keyword evidence="6 9" id="KW-0733">Signal recognition particle</keyword>
<dbReference type="Gene3D" id="1.20.120.140">
    <property type="entry name" value="Signal recognition particle SRP54, nucleotide-binding domain"/>
    <property type="match status" value="1"/>
</dbReference>
<evidence type="ECO:0000256" key="8">
    <source>
        <dbReference type="ARBA" id="ARBA00048027"/>
    </source>
</evidence>
<dbReference type="Gene3D" id="3.40.50.300">
    <property type="entry name" value="P-loop containing nucleotide triphosphate hydrolases"/>
    <property type="match status" value="1"/>
</dbReference>
<keyword evidence="5 9" id="KW-0342">GTP-binding</keyword>
<comment type="subunit">
    <text evidence="9">Part of the signal recognition particle protein translocation system, which is composed of SRP and FtsY.</text>
</comment>
<proteinExistence type="inferred from homology"/>
<dbReference type="KEGG" id="prz:GZH47_04065"/>
<dbReference type="RefSeq" id="WP_162638771.1">
    <property type="nucleotide sequence ID" value="NZ_CP048286.1"/>
</dbReference>
<dbReference type="PANTHER" id="PTHR11564">
    <property type="entry name" value="SIGNAL RECOGNITION PARTICLE 54K PROTEIN SRP54"/>
    <property type="match status" value="1"/>
</dbReference>